<sequence>MGSDTGYSCSSYTPSGVDTPGGEALEVDHVQYRYEVRQSRTAALVGTFDLDSDGRHTLVDLQCPDHIGAGSSKDSAVAEVTADSDLATALKSYIESPQP</sequence>
<dbReference type="EMBL" id="QHHU01000124">
    <property type="protein sequence ID" value="RSM34841.1"/>
    <property type="molecule type" value="Genomic_DNA"/>
</dbReference>
<dbReference type="Proteomes" id="UP000286716">
    <property type="component" value="Unassembled WGS sequence"/>
</dbReference>
<name>A0A428VVI4_AMYBA</name>
<reference evidence="2 3" key="1">
    <citation type="submission" date="2018-05" db="EMBL/GenBank/DDBJ databases">
        <title>Evolution of GPA BGCs.</title>
        <authorList>
            <person name="Waglechner N."/>
            <person name="Wright G.D."/>
        </authorList>
    </citation>
    <scope>NUCLEOTIDE SEQUENCE [LARGE SCALE GENOMIC DNA]</scope>
    <source>
        <strain evidence="2 3">DSM 5908</strain>
    </source>
</reference>
<protein>
    <submittedName>
        <fullName evidence="2">Uncharacterized protein</fullName>
    </submittedName>
</protein>
<evidence type="ECO:0000256" key="1">
    <source>
        <dbReference type="SAM" id="MobiDB-lite"/>
    </source>
</evidence>
<evidence type="ECO:0000313" key="3">
    <source>
        <dbReference type="Proteomes" id="UP000286716"/>
    </source>
</evidence>
<organism evidence="2 3">
    <name type="scientific">Amycolatopsis balhimycina DSM 5908</name>
    <dbReference type="NCBI Taxonomy" id="1081091"/>
    <lineage>
        <taxon>Bacteria</taxon>
        <taxon>Bacillati</taxon>
        <taxon>Actinomycetota</taxon>
        <taxon>Actinomycetes</taxon>
        <taxon>Pseudonocardiales</taxon>
        <taxon>Pseudonocardiaceae</taxon>
        <taxon>Amycolatopsis</taxon>
    </lineage>
</organism>
<feature type="region of interest" description="Disordered" evidence="1">
    <location>
        <begin position="1"/>
        <end position="22"/>
    </location>
</feature>
<gene>
    <name evidence="2" type="ORF">DMA12_46675</name>
</gene>
<comment type="caution">
    <text evidence="2">The sequence shown here is derived from an EMBL/GenBank/DDBJ whole genome shotgun (WGS) entry which is preliminary data.</text>
</comment>
<accession>A0A428VVI4</accession>
<proteinExistence type="predicted"/>
<feature type="compositionally biased region" description="Polar residues" evidence="1">
    <location>
        <begin position="1"/>
        <end position="16"/>
    </location>
</feature>
<evidence type="ECO:0000313" key="2">
    <source>
        <dbReference type="EMBL" id="RSM34841.1"/>
    </source>
</evidence>
<dbReference type="AlphaFoldDB" id="A0A428VVI4"/>
<keyword evidence="3" id="KW-1185">Reference proteome</keyword>